<dbReference type="InterPro" id="IPR026960">
    <property type="entry name" value="RVT-Znf"/>
</dbReference>
<dbReference type="Pfam" id="PF13966">
    <property type="entry name" value="zf-RVT"/>
    <property type="match status" value="1"/>
</dbReference>
<dbReference type="OrthoDB" id="1938430at2759"/>
<evidence type="ECO:0000259" key="1">
    <source>
        <dbReference type="Pfam" id="PF13966"/>
    </source>
</evidence>
<organism evidence="2">
    <name type="scientific">Nicotiana tabacum</name>
    <name type="common">Common tobacco</name>
    <dbReference type="NCBI Taxonomy" id="4097"/>
    <lineage>
        <taxon>Eukaryota</taxon>
        <taxon>Viridiplantae</taxon>
        <taxon>Streptophyta</taxon>
        <taxon>Embryophyta</taxon>
        <taxon>Tracheophyta</taxon>
        <taxon>Spermatophyta</taxon>
        <taxon>Magnoliopsida</taxon>
        <taxon>eudicotyledons</taxon>
        <taxon>Gunneridae</taxon>
        <taxon>Pentapetalae</taxon>
        <taxon>asterids</taxon>
        <taxon>lamiids</taxon>
        <taxon>Solanales</taxon>
        <taxon>Solanaceae</taxon>
        <taxon>Nicotianoideae</taxon>
        <taxon>Nicotianeae</taxon>
        <taxon>Nicotiana</taxon>
    </lineage>
</organism>
<dbReference type="KEGG" id="nta:107826344"/>
<gene>
    <name evidence="2" type="primary">LOC107826344</name>
</gene>
<protein>
    <recommendedName>
        <fullName evidence="1">Reverse transcriptase zinc-binding domain-containing protein</fullName>
    </recommendedName>
</protein>
<proteinExistence type="predicted"/>
<dbReference type="PANTHER" id="PTHR33116">
    <property type="entry name" value="REVERSE TRANSCRIPTASE ZINC-BINDING DOMAIN-CONTAINING PROTEIN-RELATED-RELATED"/>
    <property type="match status" value="1"/>
</dbReference>
<dbReference type="RefSeq" id="XP_016508793.1">
    <property type="nucleotide sequence ID" value="XM_016653307.1"/>
</dbReference>
<reference evidence="2" key="1">
    <citation type="submission" date="2025-08" db="UniProtKB">
        <authorList>
            <consortium name="RefSeq"/>
        </authorList>
    </citation>
    <scope>IDENTIFICATION</scope>
</reference>
<dbReference type="PANTHER" id="PTHR33116:SF66">
    <property type="entry name" value="REVERSE TRANSCRIPTASE ZINC-BINDING DOMAIN-CONTAINING PROTEIN"/>
    <property type="match status" value="1"/>
</dbReference>
<dbReference type="PaxDb" id="4097-A0A1S4D626"/>
<dbReference type="AlphaFoldDB" id="A0A1S4D626"/>
<name>A0A1S4D626_TOBAC</name>
<evidence type="ECO:0000313" key="2">
    <source>
        <dbReference type="RefSeq" id="XP_016508793.1"/>
    </source>
</evidence>
<dbReference type="OMA" id="YYIWIER"/>
<accession>A0A1S4D626</accession>
<sequence>MAMQRRLATIDKLTKWGIHVDQSCTLCGRDIEETHDHLFFECSYSQTLWNRMLRWLEYHRSPGSWDVEVQWLTANVNNRSPKKTLLGVVFAAVVYNIWMERNKRRFQQQKREVKDRAKDIVIQVHIAGQKKLKWLPILESLNNYSDSVMN</sequence>
<feature type="domain" description="Reverse transcriptase zinc-binding" evidence="1">
    <location>
        <begin position="2"/>
        <end position="49"/>
    </location>
</feature>